<evidence type="ECO:0000313" key="12">
    <source>
        <dbReference type="Proteomes" id="UP000072741"/>
    </source>
</evidence>
<evidence type="ECO:0000256" key="6">
    <source>
        <dbReference type="ARBA" id="ARBA00022989"/>
    </source>
</evidence>
<accession>A0A147GNA5</accession>
<protein>
    <recommendedName>
        <fullName evidence="9">TRAP transporter small permease protein</fullName>
    </recommendedName>
</protein>
<dbReference type="Proteomes" id="UP000072741">
    <property type="component" value="Unassembled WGS sequence"/>
</dbReference>
<comment type="function">
    <text evidence="9">Part of the tripartite ATP-independent periplasmic (TRAP) transport system.</text>
</comment>
<dbReference type="RefSeq" id="WP_058643999.1">
    <property type="nucleotide sequence ID" value="NZ_LDSL01000152.1"/>
</dbReference>
<evidence type="ECO:0000256" key="1">
    <source>
        <dbReference type="ARBA" id="ARBA00004429"/>
    </source>
</evidence>
<keyword evidence="12" id="KW-1185">Reference proteome</keyword>
<dbReference type="PANTHER" id="PTHR35011">
    <property type="entry name" value="2,3-DIKETO-L-GULONATE TRAP TRANSPORTER SMALL PERMEASE PROTEIN YIAM"/>
    <property type="match status" value="1"/>
</dbReference>
<feature type="transmembrane region" description="Helical" evidence="9">
    <location>
        <begin position="47"/>
        <end position="64"/>
    </location>
</feature>
<keyword evidence="3" id="KW-1003">Cell membrane</keyword>
<dbReference type="OrthoDB" id="9815614at2"/>
<feature type="transmembrane region" description="Helical" evidence="9">
    <location>
        <begin position="127"/>
        <end position="147"/>
    </location>
</feature>
<organism evidence="11 12">
    <name type="scientific">Pseudacidovorax intermedius</name>
    <dbReference type="NCBI Taxonomy" id="433924"/>
    <lineage>
        <taxon>Bacteria</taxon>
        <taxon>Pseudomonadati</taxon>
        <taxon>Pseudomonadota</taxon>
        <taxon>Betaproteobacteria</taxon>
        <taxon>Burkholderiales</taxon>
        <taxon>Comamonadaceae</taxon>
        <taxon>Pseudacidovorax</taxon>
    </lineage>
</organism>
<gene>
    <name evidence="11" type="ORF">NS331_21600</name>
</gene>
<evidence type="ECO:0000256" key="3">
    <source>
        <dbReference type="ARBA" id="ARBA00022475"/>
    </source>
</evidence>
<evidence type="ECO:0000313" key="11">
    <source>
        <dbReference type="EMBL" id="KTT15142.1"/>
    </source>
</evidence>
<comment type="subcellular location">
    <subcellularLocation>
        <location evidence="1 9">Cell inner membrane</location>
        <topology evidence="1 9">Multi-pass membrane protein</topology>
    </subcellularLocation>
</comment>
<evidence type="ECO:0000256" key="8">
    <source>
        <dbReference type="ARBA" id="ARBA00038436"/>
    </source>
</evidence>
<dbReference type="PATRIC" id="fig|433924.3.peg.1385"/>
<keyword evidence="2 9" id="KW-0813">Transport</keyword>
<dbReference type="AlphaFoldDB" id="A0A147GNA5"/>
<dbReference type="GO" id="GO:0022857">
    <property type="term" value="F:transmembrane transporter activity"/>
    <property type="evidence" value="ECO:0007669"/>
    <property type="project" value="UniProtKB-UniRule"/>
</dbReference>
<comment type="subunit">
    <text evidence="9">The complex comprises the extracytoplasmic solute receptor protein and the two transmembrane proteins.</text>
</comment>
<dbReference type="GO" id="GO:0015740">
    <property type="term" value="P:C4-dicarboxylate transport"/>
    <property type="evidence" value="ECO:0007669"/>
    <property type="project" value="TreeGrafter"/>
</dbReference>
<evidence type="ECO:0000256" key="2">
    <source>
        <dbReference type="ARBA" id="ARBA00022448"/>
    </source>
</evidence>
<sequence length="170" mass="19152">MQAFERVFLAVNRWVLILLLAAMSVIVFTNVVLRYTTSESIEWAEEVSRHMMIWLTFLGAGPVLRYGGHIAVENLQDALPRAGGIALRAVVAALLMAFFGFMVWYGWLYMQRTMFQMTAVTQIPFAYIYSAMAIGGVLLIVHFLFVIKGYVLRREFASDAHFDANASASL</sequence>
<keyword evidence="6 9" id="KW-1133">Transmembrane helix</keyword>
<evidence type="ECO:0000256" key="9">
    <source>
        <dbReference type="RuleBase" id="RU369079"/>
    </source>
</evidence>
<dbReference type="GO" id="GO:0005886">
    <property type="term" value="C:plasma membrane"/>
    <property type="evidence" value="ECO:0007669"/>
    <property type="project" value="UniProtKB-SubCell"/>
</dbReference>
<comment type="caution">
    <text evidence="11">The sequence shown here is derived from an EMBL/GenBank/DDBJ whole genome shotgun (WGS) entry which is preliminary data.</text>
</comment>
<keyword evidence="4 9" id="KW-0997">Cell inner membrane</keyword>
<comment type="similarity">
    <text evidence="8 9">Belongs to the TRAP transporter small permease family.</text>
</comment>
<evidence type="ECO:0000256" key="7">
    <source>
        <dbReference type="ARBA" id="ARBA00023136"/>
    </source>
</evidence>
<keyword evidence="5 9" id="KW-0812">Transmembrane</keyword>
<feature type="domain" description="Tripartite ATP-independent periplasmic transporters DctQ component" evidence="10">
    <location>
        <begin position="23"/>
        <end position="144"/>
    </location>
</feature>
<reference evidence="11 12" key="1">
    <citation type="journal article" date="2016" name="Front. Microbiol.">
        <title>Genomic Resource of Rice Seed Associated Bacteria.</title>
        <authorList>
            <person name="Midha S."/>
            <person name="Bansal K."/>
            <person name="Sharma S."/>
            <person name="Kumar N."/>
            <person name="Patil P.P."/>
            <person name="Chaudhry V."/>
            <person name="Patil P.B."/>
        </authorList>
    </citation>
    <scope>NUCLEOTIDE SEQUENCE [LARGE SCALE GENOMIC DNA]</scope>
    <source>
        <strain evidence="11 12">NS331</strain>
    </source>
</reference>
<feature type="transmembrane region" description="Helical" evidence="9">
    <location>
        <begin position="85"/>
        <end position="107"/>
    </location>
</feature>
<evidence type="ECO:0000256" key="5">
    <source>
        <dbReference type="ARBA" id="ARBA00022692"/>
    </source>
</evidence>
<proteinExistence type="inferred from homology"/>
<evidence type="ECO:0000259" key="10">
    <source>
        <dbReference type="Pfam" id="PF04290"/>
    </source>
</evidence>
<dbReference type="PANTHER" id="PTHR35011:SF2">
    <property type="entry name" value="2,3-DIKETO-L-GULONATE TRAP TRANSPORTER SMALL PERMEASE PROTEIN YIAM"/>
    <property type="match status" value="1"/>
</dbReference>
<dbReference type="InterPro" id="IPR055348">
    <property type="entry name" value="DctQ"/>
</dbReference>
<name>A0A147GNA5_9BURK</name>
<dbReference type="InterPro" id="IPR007387">
    <property type="entry name" value="TRAP_DctQ"/>
</dbReference>
<evidence type="ECO:0000256" key="4">
    <source>
        <dbReference type="ARBA" id="ARBA00022519"/>
    </source>
</evidence>
<dbReference type="Pfam" id="PF04290">
    <property type="entry name" value="DctQ"/>
    <property type="match status" value="1"/>
</dbReference>
<dbReference type="EMBL" id="LDSL01000152">
    <property type="protein sequence ID" value="KTT15142.1"/>
    <property type="molecule type" value="Genomic_DNA"/>
</dbReference>
<feature type="transmembrane region" description="Helical" evidence="9">
    <location>
        <begin position="14"/>
        <end position="35"/>
    </location>
</feature>
<keyword evidence="7 9" id="KW-0472">Membrane</keyword>